<keyword evidence="4" id="KW-1185">Reference proteome</keyword>
<dbReference type="InterPro" id="IPR002989">
    <property type="entry name" value="Mycobac_pentapep"/>
</dbReference>
<evidence type="ECO:0000259" key="2">
    <source>
        <dbReference type="Pfam" id="PF24703"/>
    </source>
</evidence>
<proteinExistence type="predicted"/>
<dbReference type="Pfam" id="PF24703">
    <property type="entry name" value="DUF7666"/>
    <property type="match status" value="1"/>
</dbReference>
<name>A0A7W3SWH3_9BACL</name>
<feature type="domain" description="DUF7666" evidence="2">
    <location>
        <begin position="5"/>
        <end position="95"/>
    </location>
</feature>
<organism evidence="3 4">
    <name type="scientific">Fontibacillus solani</name>
    <dbReference type="NCBI Taxonomy" id="1572857"/>
    <lineage>
        <taxon>Bacteria</taxon>
        <taxon>Bacillati</taxon>
        <taxon>Bacillota</taxon>
        <taxon>Bacilli</taxon>
        <taxon>Bacillales</taxon>
        <taxon>Paenibacillaceae</taxon>
        <taxon>Fontibacillus</taxon>
    </lineage>
</organism>
<dbReference type="Proteomes" id="UP000567067">
    <property type="component" value="Unassembled WGS sequence"/>
</dbReference>
<feature type="region of interest" description="Disordered" evidence="1">
    <location>
        <begin position="142"/>
        <end position="168"/>
    </location>
</feature>
<evidence type="ECO:0000313" key="4">
    <source>
        <dbReference type="Proteomes" id="UP000567067"/>
    </source>
</evidence>
<dbReference type="RefSeq" id="WP_182538430.1">
    <property type="nucleotide sequence ID" value="NZ_JACJIP010000031.1"/>
</dbReference>
<accession>A0A7W3SWH3</accession>
<gene>
    <name evidence="3" type="ORF">FHR92_003989</name>
</gene>
<sequence>MTTTKGFKVFNPDWTCRGFQYEVGNTFEENVVPSVCDRGFHFCKEAKDCFNYYNFDPNNKVAEVIALGEVVEDGDKCATNKIQIVREIPWTELLEMVNLGKGNAGLCNSGNRNSGNRNSGNRNSGDCNSGDWNSGDCNSGNRNSGDCNSGNRNSGNRNSGNRNSGDWNSGDCNSGDWNKSSFNVGCFNTEQHKLKFFDKETDMTFEEWRNSDAFYLLNQIDFRPTEWVWADNMTDEEKAAHPEWETTEGYLKLRDNSNACLEWWEGLSETRKGIIRSIPNFDAAKFFEITGIKA</sequence>
<protein>
    <recommendedName>
        <fullName evidence="2">DUF7666 domain-containing protein</fullName>
    </recommendedName>
</protein>
<dbReference type="EMBL" id="JACJIP010000031">
    <property type="protein sequence ID" value="MBA9087504.1"/>
    <property type="molecule type" value="Genomic_DNA"/>
</dbReference>
<evidence type="ECO:0000313" key="3">
    <source>
        <dbReference type="EMBL" id="MBA9087504.1"/>
    </source>
</evidence>
<dbReference type="Pfam" id="PF01469">
    <property type="entry name" value="Pentapeptide_2"/>
    <property type="match status" value="2"/>
</dbReference>
<dbReference type="AlphaFoldDB" id="A0A7W3SWH3"/>
<dbReference type="InterPro" id="IPR056083">
    <property type="entry name" value="DUF7666"/>
</dbReference>
<evidence type="ECO:0000256" key="1">
    <source>
        <dbReference type="SAM" id="MobiDB-lite"/>
    </source>
</evidence>
<reference evidence="3 4" key="1">
    <citation type="submission" date="2020-08" db="EMBL/GenBank/DDBJ databases">
        <title>Genomic Encyclopedia of Type Strains, Phase III (KMG-III): the genomes of soil and plant-associated and newly described type strains.</title>
        <authorList>
            <person name="Whitman W."/>
        </authorList>
    </citation>
    <scope>NUCLEOTIDE SEQUENCE [LARGE SCALE GENOMIC DNA]</scope>
    <source>
        <strain evidence="3 4">CECT 8693</strain>
    </source>
</reference>
<comment type="caution">
    <text evidence="3">The sequence shown here is derived from an EMBL/GenBank/DDBJ whole genome shotgun (WGS) entry which is preliminary data.</text>
</comment>